<protein>
    <submittedName>
        <fullName evidence="4">Short-chain dehydrogenase</fullName>
    </submittedName>
</protein>
<reference evidence="5" key="1">
    <citation type="submission" date="2016-07" db="EMBL/GenBank/DDBJ databases">
        <title>Frankia sp. NRRL B-16219 Genome sequencing.</title>
        <authorList>
            <person name="Ghodhbane-Gtari F."/>
            <person name="Swanson E."/>
            <person name="Gueddou A."/>
            <person name="Louati M."/>
            <person name="Nouioui I."/>
            <person name="Hezbri K."/>
            <person name="Abebe-Akele F."/>
            <person name="Simpson S."/>
            <person name="Morris K."/>
            <person name="Thomas K."/>
            <person name="Gtari M."/>
            <person name="Tisa L.S."/>
        </authorList>
    </citation>
    <scope>NUCLEOTIDE SEQUENCE [LARGE SCALE GENOMIC DNA]</scope>
    <source>
        <strain evidence="5">NRRL B-16219</strain>
    </source>
</reference>
<dbReference type="AlphaFoldDB" id="A0A1S1Q4A2"/>
<organism evidence="4 5">
    <name type="scientific">Parafrankia soli</name>
    <dbReference type="NCBI Taxonomy" id="2599596"/>
    <lineage>
        <taxon>Bacteria</taxon>
        <taxon>Bacillati</taxon>
        <taxon>Actinomycetota</taxon>
        <taxon>Actinomycetes</taxon>
        <taxon>Frankiales</taxon>
        <taxon>Frankiaceae</taxon>
        <taxon>Parafrankia</taxon>
    </lineage>
</organism>
<evidence type="ECO:0000313" key="4">
    <source>
        <dbReference type="EMBL" id="OHV28015.1"/>
    </source>
</evidence>
<proteinExistence type="inferred from homology"/>
<dbReference type="SUPFAM" id="SSF51735">
    <property type="entry name" value="NAD(P)-binding Rossmann-fold domains"/>
    <property type="match status" value="1"/>
</dbReference>
<dbReference type="PRINTS" id="PR00080">
    <property type="entry name" value="SDRFAMILY"/>
</dbReference>
<evidence type="ECO:0000256" key="1">
    <source>
        <dbReference type="ARBA" id="ARBA00006484"/>
    </source>
</evidence>
<evidence type="ECO:0000256" key="2">
    <source>
        <dbReference type="ARBA" id="ARBA00023002"/>
    </source>
</evidence>
<dbReference type="PANTHER" id="PTHR43669:SF3">
    <property type="entry name" value="ALCOHOL DEHYDROGENASE, PUTATIVE (AFU_ORTHOLOGUE AFUA_3G03445)-RELATED"/>
    <property type="match status" value="1"/>
</dbReference>
<dbReference type="Gene3D" id="3.40.50.720">
    <property type="entry name" value="NAD(P)-binding Rossmann-like Domain"/>
    <property type="match status" value="1"/>
</dbReference>
<evidence type="ECO:0000256" key="3">
    <source>
        <dbReference type="RuleBase" id="RU000363"/>
    </source>
</evidence>
<name>A0A1S1Q4A2_9ACTN</name>
<dbReference type="Proteomes" id="UP000179769">
    <property type="component" value="Unassembled WGS sequence"/>
</dbReference>
<dbReference type="GO" id="GO:0016616">
    <property type="term" value="F:oxidoreductase activity, acting on the CH-OH group of donors, NAD or NADP as acceptor"/>
    <property type="evidence" value="ECO:0007669"/>
    <property type="project" value="UniProtKB-ARBA"/>
</dbReference>
<keyword evidence="2" id="KW-0560">Oxidoreductase</keyword>
<sequence>MFGLPGMPATGRIAVVTGATSGIGAATARRLAADGAVVAAVGRREARLRSLADENERILPVTGDVTDPDGMRRIADQVHERLGRADLVVANAGTMLAAPWAAADVDEWRRMIDTNLVGLLWTGRVFIDDLLAAAAEGRRADLVHIGSVGGHQVFPNFAVYDATKAAIEHLTRHLRVELGPRGVRVRTVEPGLVQTELGDDMVFPGSREALAELRRSVANPLSDVDVAEVIAWSASAPPHVNVAELVVVPVSQG</sequence>
<dbReference type="PRINTS" id="PR00081">
    <property type="entry name" value="GDHRDH"/>
</dbReference>
<dbReference type="InterPro" id="IPR036291">
    <property type="entry name" value="NAD(P)-bd_dom_sf"/>
</dbReference>
<dbReference type="PANTHER" id="PTHR43669">
    <property type="entry name" value="5-KETO-D-GLUCONATE 5-REDUCTASE"/>
    <property type="match status" value="1"/>
</dbReference>
<accession>A0A1S1Q4A2</accession>
<dbReference type="InterPro" id="IPR002347">
    <property type="entry name" value="SDR_fam"/>
</dbReference>
<dbReference type="Pfam" id="PF00106">
    <property type="entry name" value="adh_short"/>
    <property type="match status" value="1"/>
</dbReference>
<comment type="similarity">
    <text evidence="1 3">Belongs to the short-chain dehydrogenases/reductases (SDR) family.</text>
</comment>
<evidence type="ECO:0000313" key="5">
    <source>
        <dbReference type="Proteomes" id="UP000179769"/>
    </source>
</evidence>
<comment type="caution">
    <text evidence="4">The sequence shown here is derived from an EMBL/GenBank/DDBJ whole genome shotgun (WGS) entry which is preliminary data.</text>
</comment>
<keyword evidence="5" id="KW-1185">Reference proteome</keyword>
<dbReference type="EMBL" id="MAXA01000215">
    <property type="protein sequence ID" value="OHV28015.1"/>
    <property type="molecule type" value="Genomic_DNA"/>
</dbReference>
<dbReference type="FunFam" id="3.40.50.720:FF:000047">
    <property type="entry name" value="NADP-dependent L-serine/L-allo-threonine dehydrogenase"/>
    <property type="match status" value="1"/>
</dbReference>
<gene>
    <name evidence="4" type="ORF">BBK14_18665</name>
</gene>